<dbReference type="Proteomes" id="UP000009235">
    <property type="component" value="Chromosome"/>
</dbReference>
<dbReference type="InterPro" id="IPR005531">
    <property type="entry name" value="Asp23"/>
</dbReference>
<organism evidence="3 4">
    <name type="scientific">Hoyosella subflava (strain DSM 45089 / JCM 17490 / NBRC 109087 / DQS3-9A1)</name>
    <name type="common">Amycolicicoccus subflavus</name>
    <dbReference type="NCBI Taxonomy" id="443218"/>
    <lineage>
        <taxon>Bacteria</taxon>
        <taxon>Bacillati</taxon>
        <taxon>Actinomycetota</taxon>
        <taxon>Actinomycetes</taxon>
        <taxon>Mycobacteriales</taxon>
        <taxon>Hoyosellaceae</taxon>
        <taxon>Hoyosella</taxon>
    </lineage>
</organism>
<dbReference type="RefSeq" id="WP_013805142.1">
    <property type="nucleotide sequence ID" value="NC_015564.1"/>
</dbReference>
<name>F6EGW6_HOYSD</name>
<dbReference type="EMBL" id="CP002786">
    <property type="protein sequence ID" value="AEF38790.1"/>
    <property type="molecule type" value="Genomic_DNA"/>
</dbReference>
<dbReference type="HOGENOM" id="CLU_1764161_0_0_11"/>
<sequence length="147" mass="15956">MAEQESELRDPEDRGRLDLDDRVVESVVRQVTASLPGAVATSTKLSKLLGRSYPRVEVRMAGGQVRVAVETAVAWPRPAGEVCRQLKRDVVDRLHDITGLAAARVDVTAHYLPRVHEDHPGAKSLSTAADRVRDRTLGGGADAQAEQ</sequence>
<accession>F6EGW6</accession>
<proteinExistence type="inferred from homology"/>
<feature type="region of interest" description="Disordered" evidence="2">
    <location>
        <begin position="115"/>
        <end position="147"/>
    </location>
</feature>
<evidence type="ECO:0008006" key="5">
    <source>
        <dbReference type="Google" id="ProtNLM"/>
    </source>
</evidence>
<dbReference type="AlphaFoldDB" id="F6EGW6"/>
<evidence type="ECO:0000256" key="2">
    <source>
        <dbReference type="SAM" id="MobiDB-lite"/>
    </source>
</evidence>
<evidence type="ECO:0000256" key="1">
    <source>
        <dbReference type="ARBA" id="ARBA00005721"/>
    </source>
</evidence>
<dbReference type="Pfam" id="PF03780">
    <property type="entry name" value="Asp23"/>
    <property type="match status" value="1"/>
</dbReference>
<protein>
    <recommendedName>
        <fullName evidence="5">Asp23/Gls24 family envelope stress response protein</fullName>
    </recommendedName>
</protein>
<gene>
    <name evidence="3" type="ordered locus">AS9A_0331</name>
</gene>
<reference evidence="3 4" key="1">
    <citation type="journal article" date="2011" name="J. Bacteriol.">
        <title>Complete genome sequence of Amycolicicoccus subflavus DQS3-9A1T, an actinomycete isolated from crude oil-polluted soil.</title>
        <authorList>
            <person name="Cai M."/>
            <person name="Chen W.M."/>
            <person name="Nie Y."/>
            <person name="Chi C.Q."/>
            <person name="Wang Y.N."/>
            <person name="Tang Y.Q."/>
            <person name="Li G.Y."/>
            <person name="Wu X.L."/>
        </authorList>
    </citation>
    <scope>NUCLEOTIDE SEQUENCE [LARGE SCALE GENOMIC DNA]</scope>
    <source>
        <strain evidence="4">DSM 45089 / DQS3-9A1</strain>
    </source>
</reference>
<comment type="similarity">
    <text evidence="1">Belongs to the asp23 family.</text>
</comment>
<evidence type="ECO:0000313" key="3">
    <source>
        <dbReference type="EMBL" id="AEF38790.1"/>
    </source>
</evidence>
<dbReference type="STRING" id="443218.AS9A_0331"/>
<dbReference type="eggNOG" id="ENOG5033A06">
    <property type="taxonomic scope" value="Bacteria"/>
</dbReference>
<dbReference type="OrthoDB" id="3830973at2"/>
<evidence type="ECO:0000313" key="4">
    <source>
        <dbReference type="Proteomes" id="UP000009235"/>
    </source>
</evidence>
<keyword evidence="4" id="KW-1185">Reference proteome</keyword>
<dbReference type="KEGG" id="asd:AS9A_0331"/>